<dbReference type="AlphaFoldDB" id="A0A0B1T319"/>
<accession>A0A0B1T319</accession>
<protein>
    <submittedName>
        <fullName evidence="2">Uncharacterized protein</fullName>
    </submittedName>
</protein>
<organism evidence="2 3">
    <name type="scientific">Oesophagostomum dentatum</name>
    <name type="common">Nodular worm</name>
    <dbReference type="NCBI Taxonomy" id="61180"/>
    <lineage>
        <taxon>Eukaryota</taxon>
        <taxon>Metazoa</taxon>
        <taxon>Ecdysozoa</taxon>
        <taxon>Nematoda</taxon>
        <taxon>Chromadorea</taxon>
        <taxon>Rhabditida</taxon>
        <taxon>Rhabditina</taxon>
        <taxon>Rhabditomorpha</taxon>
        <taxon>Strongyloidea</taxon>
        <taxon>Strongylidae</taxon>
        <taxon>Oesophagostomum</taxon>
    </lineage>
</organism>
<feature type="signal peptide" evidence="1">
    <location>
        <begin position="1"/>
        <end position="17"/>
    </location>
</feature>
<gene>
    <name evidence="2" type="ORF">OESDEN_09610</name>
</gene>
<feature type="chain" id="PRO_5002065484" evidence="1">
    <location>
        <begin position="18"/>
        <end position="85"/>
    </location>
</feature>
<reference evidence="2 3" key="1">
    <citation type="submission" date="2014-03" db="EMBL/GenBank/DDBJ databases">
        <title>Draft genome of the hookworm Oesophagostomum dentatum.</title>
        <authorList>
            <person name="Mitreva M."/>
        </authorList>
    </citation>
    <scope>NUCLEOTIDE SEQUENCE [LARGE SCALE GENOMIC DNA]</scope>
    <source>
        <strain evidence="2 3">OD-Hann</strain>
    </source>
</reference>
<evidence type="ECO:0000256" key="1">
    <source>
        <dbReference type="SAM" id="SignalP"/>
    </source>
</evidence>
<name>A0A0B1T319_OESDE</name>
<keyword evidence="1" id="KW-0732">Signal</keyword>
<evidence type="ECO:0000313" key="3">
    <source>
        <dbReference type="Proteomes" id="UP000053660"/>
    </source>
</evidence>
<dbReference type="EMBL" id="KN552910">
    <property type="protein sequence ID" value="KHJ90546.1"/>
    <property type="molecule type" value="Genomic_DNA"/>
</dbReference>
<sequence length="85" mass="9574">MLKTSLLVLAILLSVFAHDPFNMYSCKTDGKCNAGYKCEKGVCKWRKDCPLQLYAPPKLKKASCRMVVEVDEKGCPQTKTICDRD</sequence>
<proteinExistence type="predicted"/>
<keyword evidence="3" id="KW-1185">Reference proteome</keyword>
<evidence type="ECO:0000313" key="2">
    <source>
        <dbReference type="EMBL" id="KHJ90546.1"/>
    </source>
</evidence>
<dbReference type="Proteomes" id="UP000053660">
    <property type="component" value="Unassembled WGS sequence"/>
</dbReference>